<dbReference type="OrthoDB" id="9806869at2"/>
<sequence>MQRLDRTTGSELAGVEALATTTIGCALRLHRRLGPGLLESAYEIVLAASLVREGVAVERQVPITIEVDGLTIRDAFRVDMIVGGALLVEIKSVERIAPVHSKQLLTYLRLTNRSLGLLMNFGGETFKEGQQRVVNRHVTAAGTSYVAPPLSRH</sequence>
<dbReference type="InterPro" id="IPR026350">
    <property type="entry name" value="GxxExxY"/>
</dbReference>
<accession>A0A4Y8ZKF1</accession>
<dbReference type="AlphaFoldDB" id="A0A4Y8ZKF1"/>
<dbReference type="Pfam" id="PF13366">
    <property type="entry name" value="PDDEXK_3"/>
    <property type="match status" value="1"/>
</dbReference>
<organism evidence="1 2">
    <name type="scientific">Sphingomonas parva</name>
    <dbReference type="NCBI Taxonomy" id="2555898"/>
    <lineage>
        <taxon>Bacteria</taxon>
        <taxon>Pseudomonadati</taxon>
        <taxon>Pseudomonadota</taxon>
        <taxon>Alphaproteobacteria</taxon>
        <taxon>Sphingomonadales</taxon>
        <taxon>Sphingomonadaceae</taxon>
        <taxon>Sphingomonas</taxon>
    </lineage>
</organism>
<reference evidence="1 2" key="1">
    <citation type="submission" date="2019-03" db="EMBL/GenBank/DDBJ databases">
        <title>Genome sequence of Sphingomonas sp. 17J27-24.</title>
        <authorList>
            <person name="Kim M."/>
            <person name="Maeng S."/>
            <person name="Sathiyaraj S."/>
        </authorList>
    </citation>
    <scope>NUCLEOTIDE SEQUENCE [LARGE SCALE GENOMIC DNA]</scope>
    <source>
        <strain evidence="1 2">17J27-24</strain>
    </source>
</reference>
<protein>
    <submittedName>
        <fullName evidence="1">GxxExxY protein</fullName>
    </submittedName>
</protein>
<dbReference type="Proteomes" id="UP000298213">
    <property type="component" value="Unassembled WGS sequence"/>
</dbReference>
<name>A0A4Y8ZKF1_9SPHN</name>
<dbReference type="EMBL" id="SPDV01000073">
    <property type="protein sequence ID" value="TFI56490.1"/>
    <property type="molecule type" value="Genomic_DNA"/>
</dbReference>
<comment type="caution">
    <text evidence="1">The sequence shown here is derived from an EMBL/GenBank/DDBJ whole genome shotgun (WGS) entry which is preliminary data.</text>
</comment>
<evidence type="ECO:0000313" key="2">
    <source>
        <dbReference type="Proteomes" id="UP000298213"/>
    </source>
</evidence>
<proteinExistence type="predicted"/>
<dbReference type="NCBIfam" id="TIGR04256">
    <property type="entry name" value="GxxExxY"/>
    <property type="match status" value="1"/>
</dbReference>
<keyword evidence="2" id="KW-1185">Reference proteome</keyword>
<evidence type="ECO:0000313" key="1">
    <source>
        <dbReference type="EMBL" id="TFI56490.1"/>
    </source>
</evidence>
<gene>
    <name evidence="1" type="ORF">E2493_19940</name>
</gene>